<feature type="transmembrane region" description="Helical" evidence="2">
    <location>
        <begin position="143"/>
        <end position="164"/>
    </location>
</feature>
<feature type="transmembrane region" description="Helical" evidence="2">
    <location>
        <begin position="184"/>
        <end position="207"/>
    </location>
</feature>
<proteinExistence type="predicted"/>
<keyword evidence="2" id="KW-1133">Transmembrane helix</keyword>
<feature type="transmembrane region" description="Helical" evidence="2">
    <location>
        <begin position="12"/>
        <end position="32"/>
    </location>
</feature>
<accession>A0A375I4V3</accession>
<dbReference type="EMBL" id="OMOH01000004">
    <property type="protein sequence ID" value="SPF68395.1"/>
    <property type="molecule type" value="Genomic_DNA"/>
</dbReference>
<evidence type="ECO:0000256" key="2">
    <source>
        <dbReference type="SAM" id="Phobius"/>
    </source>
</evidence>
<gene>
    <name evidence="3" type="ORF">PROPJV5_1390</name>
</gene>
<keyword evidence="2" id="KW-0812">Transmembrane</keyword>
<protein>
    <submittedName>
        <fullName evidence="3">Uncharacterized protein</fullName>
    </submittedName>
</protein>
<evidence type="ECO:0000256" key="1">
    <source>
        <dbReference type="SAM" id="Coils"/>
    </source>
</evidence>
<name>A0A375I4V3_9ACTN</name>
<feature type="transmembrane region" description="Helical" evidence="2">
    <location>
        <begin position="102"/>
        <end position="122"/>
    </location>
</feature>
<reference evidence="4" key="1">
    <citation type="submission" date="2018-02" db="EMBL/GenBank/DDBJ databases">
        <authorList>
            <person name="Hornung B."/>
        </authorList>
    </citation>
    <scope>NUCLEOTIDE SEQUENCE [LARGE SCALE GENOMIC DNA]</scope>
</reference>
<evidence type="ECO:0000313" key="3">
    <source>
        <dbReference type="EMBL" id="SPF68395.1"/>
    </source>
</evidence>
<evidence type="ECO:0000313" key="4">
    <source>
        <dbReference type="Proteomes" id="UP000265962"/>
    </source>
</evidence>
<keyword evidence="2" id="KW-0472">Membrane</keyword>
<dbReference type="AlphaFoldDB" id="A0A375I4V3"/>
<dbReference type="Proteomes" id="UP000265962">
    <property type="component" value="Unassembled WGS sequence"/>
</dbReference>
<feature type="coiled-coil region" evidence="1">
    <location>
        <begin position="210"/>
        <end position="237"/>
    </location>
</feature>
<organism evidence="3 4">
    <name type="scientific">Propionibacterium ruminifibrarum</name>
    <dbReference type="NCBI Taxonomy" id="1962131"/>
    <lineage>
        <taxon>Bacteria</taxon>
        <taxon>Bacillati</taxon>
        <taxon>Actinomycetota</taxon>
        <taxon>Actinomycetes</taxon>
        <taxon>Propionibacteriales</taxon>
        <taxon>Propionibacteriaceae</taxon>
        <taxon>Propionibacterium</taxon>
    </lineage>
</organism>
<keyword evidence="4" id="KW-1185">Reference proteome</keyword>
<dbReference type="RefSeq" id="WP_119715548.1">
    <property type="nucleotide sequence ID" value="NZ_OMOH01000004.1"/>
</dbReference>
<keyword evidence="1" id="KW-0175">Coiled coil</keyword>
<sequence length="242" mass="25649">MTVSASDSARPTWTPAVGVVGFFAFLAAGAVLEGPWRMLNDIVGGRGVYVAVVNETPPTGTPGALPGPLATAIDFTPDASPLAGHITSVPAAAQATIAVTEVLVIASTLASLVGLYRLLAVARPQLADPWERLVTRSRTLRNLLFATAAAWTLEHFLTVFVLRAAVPEEVNRLWLEQGHPSPSIVPATSSATYVIVAILGWALSYLLSAMARLHQRSTELEEDNEELMSRNATLTAETEGLV</sequence>